<evidence type="ECO:0000259" key="10">
    <source>
        <dbReference type="PROSITE" id="PS51195"/>
    </source>
</evidence>
<dbReference type="InterPro" id="IPR027417">
    <property type="entry name" value="P-loop_NTPase"/>
</dbReference>
<feature type="domain" description="DEAD-box RNA helicase Q" evidence="10">
    <location>
        <begin position="53"/>
        <end position="81"/>
    </location>
</feature>
<name>J8QH52_TRIAS</name>
<dbReference type="SUPFAM" id="SSF52540">
    <property type="entry name" value="P-loop containing nucleoside triphosphate hydrolases"/>
    <property type="match status" value="3"/>
</dbReference>
<dbReference type="OrthoDB" id="10265785at2759"/>
<dbReference type="KEGG" id="tasa:A1Q1_00045"/>
<dbReference type="GO" id="GO:0016787">
    <property type="term" value="F:hydrolase activity"/>
    <property type="evidence" value="ECO:0007669"/>
    <property type="project" value="UniProtKB-KW"/>
</dbReference>
<feature type="region of interest" description="Disordered" evidence="7">
    <location>
        <begin position="1"/>
        <end position="38"/>
    </location>
</feature>
<evidence type="ECO:0000256" key="3">
    <source>
        <dbReference type="ARBA" id="ARBA00022801"/>
    </source>
</evidence>
<keyword evidence="4 11" id="KW-0347">Helicase</keyword>
<evidence type="ECO:0000256" key="6">
    <source>
        <dbReference type="PROSITE-ProRule" id="PRU00552"/>
    </source>
</evidence>
<sequence>MAPPPAEDPEELVDYDDEAEEPYVAPTTAAPAAAGVDGGDADKKGSYVGIHSTGFRDFLLKPEILRAISDLGFEHPSEVQQECIPQAILGTDVLCQAKSGMGKTAVFVLASLQQLEPVDGEVSIIVLCHTRPPLPGGDADKKGSYVGIHSTGFRDFLLKPEILRAISDLGFEHPSEVQQECIPQAILGTDVLCQAKSGMGKTAVFVLASLQQLEPVDGEVSIIVLCHTRELAYQIRNEFTRFSKYMPEVRTSVFYGGTPISADQEILASKEKCPHIVVGTPGRMMALVRDKKLNASKVKHFVLDECDKMLEQLDMRRDVQEVFRATPHHKQVMMFSATLSKDIRATCKKFMQSIYVDDETKLTLHGLQQYYLKLEEKEKNRKLNDLLDNLEFNQQFKAFEKRILVATDIFGRGIDVERVNVVINYDAPADADSYLHRVGRAGRFGTKGLAITFVSSEADQEVLQKIQERFTVAIPTLPDTVDPATYMTSTTPPVFILSVFGTMYIPSSRRRCCPAHIDTPKPSTTDKEIYTHTTVNLQDQAHIDRYVEVYRAWGERQPVSTSDLERLRIRLAQMQARCARLTIRGIDTITLASGALVAMDMSHRALALIYNSMDPDDPWSAGRALGRIYGCNLLSNIPWASQRRVRRNVVYAVVLETAYMYMGEEEQRAIAIALLPGSTLQLVEVGRPTKRRRIGAESLNNAALRSPESRDGPAATHTLEGEGRNTAAHPLHTSSRFSVCQTSAEHWVTRRTEAPNHRSGGSTHRHPLPQHSMSDLYIPSRRRDLAPANRDLSTSTTVDYSYKPVDPRKQEETDRFIEIYRDSSAKQPVSVRDLEPLRIRLAQLDARRARLPPSGLANVIVAAETVAAVHKLNRVIDELRPPINTNKNKTSVPGRTLRRLYYLYASSSPAWGKLRSFRRKALASIIIATADMEEEEAVCLAKALMPSAKTRFVTVEVEEEELEEGKSA</sequence>
<dbReference type="FunFam" id="3.40.50.300:FF:000168">
    <property type="entry name" value="DEAD-box ATP-dependent RNA helicase 56-like"/>
    <property type="match status" value="1"/>
</dbReference>
<evidence type="ECO:0000256" key="2">
    <source>
        <dbReference type="ARBA" id="ARBA00022741"/>
    </source>
</evidence>
<protein>
    <recommendedName>
        <fullName evidence="1">RNA helicase</fullName>
        <ecNumber evidence="1">3.6.4.13</ecNumber>
    </recommendedName>
</protein>
<feature type="compositionally biased region" description="Acidic residues" evidence="7">
    <location>
        <begin position="7"/>
        <end position="21"/>
    </location>
</feature>
<dbReference type="SMART" id="SM00487">
    <property type="entry name" value="DEXDc"/>
    <property type="match status" value="1"/>
</dbReference>
<evidence type="ECO:0000313" key="11">
    <source>
        <dbReference type="EMBL" id="EJT53038.1"/>
    </source>
</evidence>
<gene>
    <name evidence="11" type="ORF">A1Q1_00045</name>
</gene>
<keyword evidence="5" id="KW-0067">ATP-binding</keyword>
<dbReference type="InterPro" id="IPR014001">
    <property type="entry name" value="Helicase_ATP-bd"/>
</dbReference>
<evidence type="ECO:0000313" key="12">
    <source>
        <dbReference type="Proteomes" id="UP000002748"/>
    </source>
</evidence>
<organism evidence="11 12">
    <name type="scientific">Trichosporon asahii var. asahii (strain ATCC 90039 / CBS 2479 / JCM 2466 / KCTC 7840 / NBRC 103889/ NCYC 2677 / UAMH 7654)</name>
    <name type="common">Yeast</name>
    <dbReference type="NCBI Taxonomy" id="1186058"/>
    <lineage>
        <taxon>Eukaryota</taxon>
        <taxon>Fungi</taxon>
        <taxon>Dikarya</taxon>
        <taxon>Basidiomycota</taxon>
        <taxon>Agaricomycotina</taxon>
        <taxon>Tremellomycetes</taxon>
        <taxon>Trichosporonales</taxon>
        <taxon>Trichosporonaceae</taxon>
        <taxon>Trichosporon</taxon>
    </lineage>
</organism>
<feature type="domain" description="DEAD-box RNA helicase Q" evidence="10">
    <location>
        <begin position="151"/>
        <end position="179"/>
    </location>
</feature>
<evidence type="ECO:0000259" key="9">
    <source>
        <dbReference type="PROSITE" id="PS51194"/>
    </source>
</evidence>
<evidence type="ECO:0000259" key="8">
    <source>
        <dbReference type="PROSITE" id="PS51192"/>
    </source>
</evidence>
<dbReference type="GeneID" id="25983559"/>
<dbReference type="EC" id="3.6.4.13" evidence="1"/>
<dbReference type="CDD" id="cd18787">
    <property type="entry name" value="SF2_C_DEAD"/>
    <property type="match status" value="1"/>
</dbReference>
<dbReference type="Pfam" id="PF00270">
    <property type="entry name" value="DEAD"/>
    <property type="match status" value="2"/>
</dbReference>
<evidence type="ECO:0000256" key="1">
    <source>
        <dbReference type="ARBA" id="ARBA00012552"/>
    </source>
</evidence>
<dbReference type="InterPro" id="IPR011545">
    <property type="entry name" value="DEAD/DEAH_box_helicase_dom"/>
</dbReference>
<comment type="caution">
    <text evidence="11">The sequence shown here is derived from an EMBL/GenBank/DDBJ whole genome shotgun (WGS) entry which is preliminary data.</text>
</comment>
<keyword evidence="3" id="KW-0378">Hydrolase</keyword>
<dbReference type="CDD" id="cd17950">
    <property type="entry name" value="DEADc_DDX39"/>
    <property type="match status" value="1"/>
</dbReference>
<evidence type="ECO:0000256" key="5">
    <source>
        <dbReference type="ARBA" id="ARBA00022840"/>
    </source>
</evidence>
<dbReference type="Pfam" id="PF00271">
    <property type="entry name" value="Helicase_C"/>
    <property type="match status" value="1"/>
</dbReference>
<dbReference type="HOGENOM" id="CLU_306126_0_0_1"/>
<dbReference type="InterPro" id="IPR001650">
    <property type="entry name" value="Helicase_C-like"/>
</dbReference>
<dbReference type="EMBL" id="ALBS01000009">
    <property type="protein sequence ID" value="EJT53038.1"/>
    <property type="molecule type" value="Genomic_DNA"/>
</dbReference>
<feature type="region of interest" description="Disordered" evidence="7">
    <location>
        <begin position="693"/>
        <end position="720"/>
    </location>
</feature>
<dbReference type="AlphaFoldDB" id="J8QH52"/>
<dbReference type="VEuPathDB" id="FungiDB:A1Q1_00045"/>
<evidence type="ECO:0000256" key="4">
    <source>
        <dbReference type="ARBA" id="ARBA00022806"/>
    </source>
</evidence>
<dbReference type="SMART" id="SM00490">
    <property type="entry name" value="HELICc"/>
    <property type="match status" value="1"/>
</dbReference>
<dbReference type="GO" id="GO:0005524">
    <property type="term" value="F:ATP binding"/>
    <property type="evidence" value="ECO:0007669"/>
    <property type="project" value="UniProtKB-KW"/>
</dbReference>
<dbReference type="PROSITE" id="PS51194">
    <property type="entry name" value="HELICASE_CTER"/>
    <property type="match status" value="1"/>
</dbReference>
<dbReference type="Proteomes" id="UP000002748">
    <property type="component" value="Unassembled WGS sequence"/>
</dbReference>
<evidence type="ECO:0000256" key="7">
    <source>
        <dbReference type="SAM" id="MobiDB-lite"/>
    </source>
</evidence>
<proteinExistence type="predicted"/>
<keyword evidence="2" id="KW-0547">Nucleotide-binding</keyword>
<dbReference type="PROSITE" id="PS51192">
    <property type="entry name" value="HELICASE_ATP_BIND_1"/>
    <property type="match status" value="1"/>
</dbReference>
<accession>J8QH52</accession>
<feature type="compositionally biased region" description="Low complexity" evidence="7">
    <location>
        <begin position="22"/>
        <end position="35"/>
    </location>
</feature>
<feature type="short sequence motif" description="Q motif" evidence="6">
    <location>
        <begin position="151"/>
        <end position="179"/>
    </location>
</feature>
<feature type="domain" description="Helicase C-terminal" evidence="9">
    <location>
        <begin position="318"/>
        <end position="485"/>
    </location>
</feature>
<feature type="region of interest" description="Disordered" evidence="7">
    <location>
        <begin position="749"/>
        <end position="776"/>
    </location>
</feature>
<feature type="domain" description="Helicase ATP-binding" evidence="8">
    <location>
        <begin position="182"/>
        <end position="357"/>
    </location>
</feature>
<dbReference type="GO" id="GO:0003724">
    <property type="term" value="F:RNA helicase activity"/>
    <property type="evidence" value="ECO:0007669"/>
    <property type="project" value="UniProtKB-EC"/>
</dbReference>
<feature type="short sequence motif" description="Q motif" evidence="6">
    <location>
        <begin position="53"/>
        <end position="81"/>
    </location>
</feature>
<dbReference type="RefSeq" id="XP_014184361.1">
    <property type="nucleotide sequence ID" value="XM_014328886.1"/>
</dbReference>
<reference evidence="11 12" key="1">
    <citation type="journal article" date="2012" name="Eukaryot. Cell">
        <title>Draft genome sequence of CBS 2479, the standard type strain of Trichosporon asahii.</title>
        <authorList>
            <person name="Yang R.Y."/>
            <person name="Li H.T."/>
            <person name="Zhu H."/>
            <person name="Zhou G.P."/>
            <person name="Wang M."/>
            <person name="Wang L."/>
        </authorList>
    </citation>
    <scope>NUCLEOTIDE SEQUENCE [LARGE SCALE GENOMIC DNA]</scope>
    <source>
        <strain evidence="12">ATCC 90039 / CBS 2479 / JCM 2466 / KCTC 7840 / NCYC 2677 / UAMH 7654</strain>
    </source>
</reference>
<dbReference type="InterPro" id="IPR014014">
    <property type="entry name" value="RNA_helicase_DEAD_Q_motif"/>
</dbReference>
<dbReference type="PROSITE" id="PS51195">
    <property type="entry name" value="Q_MOTIF"/>
    <property type="match status" value="2"/>
</dbReference>
<dbReference type="Gene3D" id="3.40.50.300">
    <property type="entry name" value="P-loop containing nucleotide triphosphate hydrolases"/>
    <property type="match status" value="3"/>
</dbReference>
<dbReference type="PANTHER" id="PTHR47958">
    <property type="entry name" value="ATP-DEPENDENT RNA HELICASE DBP3"/>
    <property type="match status" value="1"/>
</dbReference>
<dbReference type="GO" id="GO:0003676">
    <property type="term" value="F:nucleic acid binding"/>
    <property type="evidence" value="ECO:0007669"/>
    <property type="project" value="InterPro"/>
</dbReference>